<dbReference type="EMBL" id="JACCBM010000001">
    <property type="protein sequence ID" value="NYD69250.1"/>
    <property type="molecule type" value="Genomic_DNA"/>
</dbReference>
<comment type="caution">
    <text evidence="3">The sequence shown here is derived from an EMBL/GenBank/DDBJ whole genome shotgun (WGS) entry which is preliminary data.</text>
</comment>
<dbReference type="Gene3D" id="3.40.50.2000">
    <property type="entry name" value="Glycogen Phosphorylase B"/>
    <property type="match status" value="1"/>
</dbReference>
<feature type="region of interest" description="Disordered" evidence="1">
    <location>
        <begin position="56"/>
        <end position="90"/>
    </location>
</feature>
<reference evidence="3 4" key="1">
    <citation type="submission" date="2020-07" db="EMBL/GenBank/DDBJ databases">
        <title>Sequencing the genomes of 1000 actinobacteria strains.</title>
        <authorList>
            <person name="Klenk H.-P."/>
        </authorList>
    </citation>
    <scope>NUCLEOTIDE SEQUENCE [LARGE SCALE GENOMIC DNA]</scope>
    <source>
        <strain evidence="3 4">DSM 26474</strain>
    </source>
</reference>
<protein>
    <recommendedName>
        <fullName evidence="2">Glycosyl transferase family 28 C-terminal domain-containing protein</fullName>
    </recommendedName>
</protein>
<evidence type="ECO:0000313" key="4">
    <source>
        <dbReference type="Proteomes" id="UP000549913"/>
    </source>
</evidence>
<dbReference type="Pfam" id="PF04101">
    <property type="entry name" value="Glyco_tran_28_C"/>
    <property type="match status" value="1"/>
</dbReference>
<feature type="domain" description="Glycosyl transferase family 28 C-terminal" evidence="2">
    <location>
        <begin position="249"/>
        <end position="302"/>
    </location>
</feature>
<evidence type="ECO:0000313" key="3">
    <source>
        <dbReference type="EMBL" id="NYD69250.1"/>
    </source>
</evidence>
<evidence type="ECO:0000259" key="2">
    <source>
        <dbReference type="Pfam" id="PF04101"/>
    </source>
</evidence>
<name>A0A852SIT0_9MICO</name>
<dbReference type="Proteomes" id="UP000549913">
    <property type="component" value="Unassembled WGS sequence"/>
</dbReference>
<dbReference type="SUPFAM" id="SSF53756">
    <property type="entry name" value="UDP-Glycosyltransferase/glycogen phosphorylase"/>
    <property type="match status" value="2"/>
</dbReference>
<dbReference type="RefSeq" id="WP_179546613.1">
    <property type="nucleotide sequence ID" value="NZ_BSEW01000001.1"/>
</dbReference>
<keyword evidence="4" id="KW-1185">Reference proteome</keyword>
<accession>A0A852SIT0</accession>
<gene>
    <name evidence="3" type="ORF">BJ984_000408</name>
</gene>
<organism evidence="3 4">
    <name type="scientific">Herbiconiux flava</name>
    <dbReference type="NCBI Taxonomy" id="881268"/>
    <lineage>
        <taxon>Bacteria</taxon>
        <taxon>Bacillati</taxon>
        <taxon>Actinomycetota</taxon>
        <taxon>Actinomycetes</taxon>
        <taxon>Micrococcales</taxon>
        <taxon>Microbacteriaceae</taxon>
        <taxon>Herbiconiux</taxon>
    </lineage>
</organism>
<dbReference type="AlphaFoldDB" id="A0A852SIT0"/>
<dbReference type="GO" id="GO:0016758">
    <property type="term" value="F:hexosyltransferase activity"/>
    <property type="evidence" value="ECO:0007669"/>
    <property type="project" value="InterPro"/>
</dbReference>
<evidence type="ECO:0000256" key="1">
    <source>
        <dbReference type="SAM" id="MobiDB-lite"/>
    </source>
</evidence>
<sequence>MSTPRPLRIGWYVHHRGAGHRMTAGSVIPLLDAEVTVFTSAAGPVASPHARTVRLPLDSTPLSGDSGAAREPAGGGRTAHGRLHWAPTDSPGHTERLAAIAAWVAETRPQLFVVDVSAEIAAFVRLLGVPVVSFTLPGLRDDPAHRLAYELSDAVIAPWPEGIGPTAGSVPPDRLHRVGALSRFASDPAADRPAAGDPATARPTAPEVLVLHGAGGRGADPLDLAAAGLEAAGHPVRHLRNAGPAEVWAALRAAPLVLSHCGSNAVAEIAAARRPAILVPDARPHAEQEHLAEALTRAQLPCLVVAPADLARTDWATAHRAAAALDGAAWRLWNDGGAASRIADLLQRLGAAAAAGAERSGVAA</sequence>
<proteinExistence type="predicted"/>
<dbReference type="InterPro" id="IPR007235">
    <property type="entry name" value="Glyco_trans_28_C"/>
</dbReference>